<dbReference type="CDD" id="cd20812">
    <property type="entry name" value="C1_KSR"/>
    <property type="match status" value="1"/>
</dbReference>
<dbReference type="Proteomes" id="UP000663852">
    <property type="component" value="Unassembled WGS sequence"/>
</dbReference>
<evidence type="ECO:0000256" key="1">
    <source>
        <dbReference type="ARBA" id="ARBA00022723"/>
    </source>
</evidence>
<feature type="domain" description="Protein kinase" evidence="4">
    <location>
        <begin position="707"/>
        <end position="972"/>
    </location>
</feature>
<dbReference type="SUPFAM" id="SSF56112">
    <property type="entry name" value="Protein kinase-like (PK-like)"/>
    <property type="match status" value="1"/>
</dbReference>
<dbReference type="AlphaFoldDB" id="A0A813R627"/>
<feature type="compositionally biased region" description="Polar residues" evidence="3">
    <location>
        <begin position="980"/>
        <end position="999"/>
    </location>
</feature>
<feature type="compositionally biased region" description="Low complexity" evidence="3">
    <location>
        <begin position="552"/>
        <end position="568"/>
    </location>
</feature>
<evidence type="ECO:0000313" key="7">
    <source>
        <dbReference type="Proteomes" id="UP000663852"/>
    </source>
</evidence>
<feature type="region of interest" description="Disordered" evidence="3">
    <location>
        <begin position="545"/>
        <end position="582"/>
    </location>
</feature>
<proteinExistence type="predicted"/>
<dbReference type="EMBL" id="CAJNOJ010000009">
    <property type="protein sequence ID" value="CAF0777208.1"/>
    <property type="molecule type" value="Genomic_DNA"/>
</dbReference>
<dbReference type="Pfam" id="PF07714">
    <property type="entry name" value="PK_Tyr_Ser-Thr"/>
    <property type="match status" value="1"/>
</dbReference>
<reference evidence="6" key="1">
    <citation type="submission" date="2021-02" db="EMBL/GenBank/DDBJ databases">
        <authorList>
            <person name="Nowell W R."/>
        </authorList>
    </citation>
    <scope>NUCLEOTIDE SEQUENCE</scope>
</reference>
<dbReference type="PANTHER" id="PTHR44329">
    <property type="entry name" value="SERINE/THREONINE-PROTEIN KINASE TNNI3K-RELATED"/>
    <property type="match status" value="1"/>
</dbReference>
<dbReference type="PANTHER" id="PTHR44329:SF253">
    <property type="entry name" value="KINASE SUPPRESSOR OF RAS 2"/>
    <property type="match status" value="1"/>
</dbReference>
<dbReference type="InterPro" id="IPR002219">
    <property type="entry name" value="PKC_DAG/PE"/>
</dbReference>
<feature type="compositionally biased region" description="Polar residues" evidence="3">
    <location>
        <begin position="392"/>
        <end position="413"/>
    </location>
</feature>
<dbReference type="Gene3D" id="1.10.510.10">
    <property type="entry name" value="Transferase(Phosphotransferase) domain 1"/>
    <property type="match status" value="1"/>
</dbReference>
<dbReference type="InterPro" id="IPR051681">
    <property type="entry name" value="Ser/Thr_Kinases-Pseudokinases"/>
</dbReference>
<feature type="compositionally biased region" description="Low complexity" evidence="3">
    <location>
        <begin position="278"/>
        <end position="291"/>
    </location>
</feature>
<feature type="compositionally biased region" description="Low complexity" evidence="3">
    <location>
        <begin position="209"/>
        <end position="222"/>
    </location>
</feature>
<feature type="region of interest" description="Disordered" evidence="3">
    <location>
        <begin position="207"/>
        <end position="300"/>
    </location>
</feature>
<dbReference type="PROSITE" id="PS50011">
    <property type="entry name" value="PROTEIN_KINASE_DOM"/>
    <property type="match status" value="1"/>
</dbReference>
<evidence type="ECO:0000256" key="3">
    <source>
        <dbReference type="SAM" id="MobiDB-lite"/>
    </source>
</evidence>
<organism evidence="6 7">
    <name type="scientific">Adineta ricciae</name>
    <name type="common">Rotifer</name>
    <dbReference type="NCBI Taxonomy" id="249248"/>
    <lineage>
        <taxon>Eukaryota</taxon>
        <taxon>Metazoa</taxon>
        <taxon>Spiralia</taxon>
        <taxon>Gnathifera</taxon>
        <taxon>Rotifera</taxon>
        <taxon>Eurotatoria</taxon>
        <taxon>Bdelloidea</taxon>
        <taxon>Adinetida</taxon>
        <taxon>Adinetidae</taxon>
        <taxon>Adineta</taxon>
    </lineage>
</organism>
<dbReference type="Gene3D" id="3.30.60.20">
    <property type="match status" value="1"/>
</dbReference>
<evidence type="ECO:0000259" key="5">
    <source>
        <dbReference type="PROSITE" id="PS50081"/>
    </source>
</evidence>
<dbReference type="PROSITE" id="PS50081">
    <property type="entry name" value="ZF_DAG_PE_2"/>
    <property type="match status" value="1"/>
</dbReference>
<dbReference type="InterPro" id="IPR011009">
    <property type="entry name" value="Kinase-like_dom_sf"/>
</dbReference>
<feature type="region of interest" description="Disordered" evidence="3">
    <location>
        <begin position="617"/>
        <end position="646"/>
    </location>
</feature>
<dbReference type="GO" id="GO:0005524">
    <property type="term" value="F:ATP binding"/>
    <property type="evidence" value="ECO:0007669"/>
    <property type="project" value="InterPro"/>
</dbReference>
<dbReference type="GO" id="GO:0004674">
    <property type="term" value="F:protein serine/threonine kinase activity"/>
    <property type="evidence" value="ECO:0007669"/>
    <property type="project" value="TreeGrafter"/>
</dbReference>
<dbReference type="InterPro" id="IPR001245">
    <property type="entry name" value="Ser-Thr/Tyr_kinase_cat_dom"/>
</dbReference>
<evidence type="ECO:0000256" key="2">
    <source>
        <dbReference type="ARBA" id="ARBA00022833"/>
    </source>
</evidence>
<dbReference type="InterPro" id="IPR046349">
    <property type="entry name" value="C1-like_sf"/>
</dbReference>
<evidence type="ECO:0008006" key="8">
    <source>
        <dbReference type="Google" id="ProtNLM"/>
    </source>
</evidence>
<sequence>MPYDRTVSQNLRYLDDALTHAIDQLNKFNSETMSDLSLKYELIRNNESRVIGFFAHQLMLVQMQNPAGQNGGFHSDYPKLNRFLSVVNINKKSIEYIEQRMTFDDLLNGKAAVREKLLYDAGTTEVERKDFRNAFNALKDCLDYFLHGGTNDHGRFYWHIETPSAPVMTPYASRQHRLSDTVLSVPLSTDSERSSSVSASLSTEFGAVTNTSTPTTTTATANHPRRHYPTPPPPPTRSIHLSVNGKRKCEHPSKKSSVDPSIFANVNPPRTMDLQLPGDSSTSRRSSYGSDTDSRLQSDVEYSSTENEIYNLPYQLAKRKLSIKAFDKYYYTKALSKLIHQNATASESEQTDVNNILPLNSCNHKHHDNKLVTKLAKNHLWNRPAFKEGTATPKSPTIRSPTMSGSPMGSTHNSDTENDPKSPDTPLYNTQSPVIRHRMAHKIQHKWTNLMKLSTCNVCTKKIFFLGTKCNNCKFAKTRVFKFSLCDVCRRQLFRGKACLHCKYKCHKECVQQAPTNCGFSEGKFRRAIDNTDIQNAFANSTPLTRKYHFTPSDSISPTPSTPISAPGSPAPHPSLASYHFSGTTSNGSPSICVSESIYCTQNDPDSWVVIETNTKTASELPESQSDSDTNSTAQTDTGTNLTDSTITLSNRYSSQLSQNDSKQSARDDFKSKLAISFDDDVDGDPDKRSMDLPTSIQDWVIGFNNIKMIEEVRRSSGSLMKAHWHGELAVRLIKPNPKSTDVEFLEQFKNQIFRLRKVRHEHLNLYTGVCIESPNFAIASNWIRGSTLFEMIHIRNDSILFSLAVQYAAQIAQAMSYLHEKSINHMSLRTTNIFVQNNRVVLTDYGLVPLSKCYRYHEQPAVIVPRGFLSYLAPEIIRKLDARNEQTLLQHTPQTDVYAFGTVWYELLFREFPYAKQPAEYIIWRAGNSLKQPLSSVHISKNAKDIINQCWSFVPDDRPDFAMLCKSLTKMPGKRSLVRSPSTPLQYHGHQTSTNPFK</sequence>
<accession>A0A813R627</accession>
<dbReference type="Gene3D" id="3.30.200.20">
    <property type="entry name" value="Phosphorylase Kinase, domain 1"/>
    <property type="match status" value="1"/>
</dbReference>
<dbReference type="GO" id="GO:0046872">
    <property type="term" value="F:metal ion binding"/>
    <property type="evidence" value="ECO:0007669"/>
    <property type="project" value="UniProtKB-KW"/>
</dbReference>
<dbReference type="Gene3D" id="1.10.150.50">
    <property type="entry name" value="Transcription Factor, Ets-1"/>
    <property type="match status" value="1"/>
</dbReference>
<feature type="region of interest" description="Disordered" evidence="3">
    <location>
        <begin position="384"/>
        <end position="430"/>
    </location>
</feature>
<feature type="domain" description="Phorbol-ester/DAG-type" evidence="5">
    <location>
        <begin position="472"/>
        <end position="518"/>
    </location>
</feature>
<evidence type="ECO:0000313" key="6">
    <source>
        <dbReference type="EMBL" id="CAF0777208.1"/>
    </source>
</evidence>
<dbReference type="SUPFAM" id="SSF57889">
    <property type="entry name" value="Cysteine-rich domain"/>
    <property type="match status" value="1"/>
</dbReference>
<name>A0A813R627_ADIRI</name>
<keyword evidence="2" id="KW-0862">Zinc</keyword>
<dbReference type="InterPro" id="IPR000719">
    <property type="entry name" value="Prot_kinase_dom"/>
</dbReference>
<dbReference type="OrthoDB" id="774951at2759"/>
<feature type="region of interest" description="Disordered" evidence="3">
    <location>
        <begin position="975"/>
        <end position="999"/>
    </location>
</feature>
<protein>
    <recommendedName>
        <fullName evidence="8">Kinase suppressor of Ras 2</fullName>
    </recommendedName>
</protein>
<comment type="caution">
    <text evidence="6">The sequence shown here is derived from an EMBL/GenBank/DDBJ whole genome shotgun (WGS) entry which is preliminary data.</text>
</comment>
<dbReference type="SMART" id="SM00109">
    <property type="entry name" value="C1"/>
    <property type="match status" value="1"/>
</dbReference>
<gene>
    <name evidence="6" type="ORF">EDS130_LOCUS3643</name>
</gene>
<dbReference type="InterPro" id="IPR013761">
    <property type="entry name" value="SAM/pointed_sf"/>
</dbReference>
<keyword evidence="1" id="KW-0479">Metal-binding</keyword>
<evidence type="ECO:0000259" key="4">
    <source>
        <dbReference type="PROSITE" id="PS50011"/>
    </source>
</evidence>